<name>A0A0F9ZPV5_TRIHA</name>
<sequence length="274" mass="30834">MAPSAQSTRDGKPASGNRQEFFKILKKNATARDLKTIPADPDMKNIPPDIDSMLQLNSSAQLAVPQFKHTCITEKKFPFKPSQNSDPLALWIGYFGNIPRWKKGQVVQFAAKAGGYPTPKHAIFAAYKLNIAAREWNSLDIGVTFKWVTDIDDACFVLAYGGNQGDTLASAFFPNNNNLNTLFVYQLAFDERFSPYQHNYYLHELGHVLGLRHEFAFKEGGAVQFGQANYDSVMNYNPEHPPYIQESDIVSARAFYNLKSPYGGLSIMDWYPDN</sequence>
<dbReference type="EMBL" id="JOKZ01000156">
    <property type="protein sequence ID" value="KKP02297.1"/>
    <property type="molecule type" value="Genomic_DNA"/>
</dbReference>
<gene>
    <name evidence="1" type="ORF">THAR02_05590</name>
</gene>
<proteinExistence type="predicted"/>
<comment type="caution">
    <text evidence="1">The sequence shown here is derived from an EMBL/GenBank/DDBJ whole genome shotgun (WGS) entry which is preliminary data.</text>
</comment>
<evidence type="ECO:0000313" key="2">
    <source>
        <dbReference type="Proteomes" id="UP000034112"/>
    </source>
</evidence>
<dbReference type="OrthoDB" id="406838at2759"/>
<evidence type="ECO:0000313" key="1">
    <source>
        <dbReference type="EMBL" id="KKP02297.1"/>
    </source>
</evidence>
<dbReference type="InterPro" id="IPR024079">
    <property type="entry name" value="MetalloPept_cat_dom_sf"/>
</dbReference>
<dbReference type="OMA" id="NIAAREW"/>
<evidence type="ECO:0008006" key="3">
    <source>
        <dbReference type="Google" id="ProtNLM"/>
    </source>
</evidence>
<protein>
    <recommendedName>
        <fullName evidence="3">Peptidase metallopeptidase domain-containing protein</fullName>
    </recommendedName>
</protein>
<dbReference type="Proteomes" id="UP000034112">
    <property type="component" value="Unassembled WGS sequence"/>
</dbReference>
<dbReference type="SUPFAM" id="SSF55486">
    <property type="entry name" value="Metalloproteases ('zincins'), catalytic domain"/>
    <property type="match status" value="1"/>
</dbReference>
<accession>A0A0F9ZPV5</accession>
<organism evidence="1 2">
    <name type="scientific">Trichoderma harzianum</name>
    <name type="common">Hypocrea lixii</name>
    <dbReference type="NCBI Taxonomy" id="5544"/>
    <lineage>
        <taxon>Eukaryota</taxon>
        <taxon>Fungi</taxon>
        <taxon>Dikarya</taxon>
        <taxon>Ascomycota</taxon>
        <taxon>Pezizomycotina</taxon>
        <taxon>Sordariomycetes</taxon>
        <taxon>Hypocreomycetidae</taxon>
        <taxon>Hypocreales</taxon>
        <taxon>Hypocreaceae</taxon>
        <taxon>Trichoderma</taxon>
    </lineage>
</organism>
<dbReference type="GO" id="GO:0008237">
    <property type="term" value="F:metallopeptidase activity"/>
    <property type="evidence" value="ECO:0007669"/>
    <property type="project" value="InterPro"/>
</dbReference>
<reference evidence="2" key="1">
    <citation type="journal article" date="2015" name="Genome Announc.">
        <title>Draft whole-genome sequence of the biocontrol agent Trichoderma harzianum T6776.</title>
        <authorList>
            <person name="Baroncelli R."/>
            <person name="Piaggeschi G."/>
            <person name="Fiorini L."/>
            <person name="Bertolini E."/>
            <person name="Zapparata A."/>
            <person name="Pe M.E."/>
            <person name="Sarrocco S."/>
            <person name="Vannacci G."/>
        </authorList>
    </citation>
    <scope>NUCLEOTIDE SEQUENCE [LARGE SCALE GENOMIC DNA]</scope>
    <source>
        <strain evidence="2">T6776</strain>
    </source>
</reference>
<dbReference type="Gene3D" id="3.40.390.10">
    <property type="entry name" value="Collagenase (Catalytic Domain)"/>
    <property type="match status" value="1"/>
</dbReference>
<dbReference type="AlphaFoldDB" id="A0A0F9ZPV5"/>